<feature type="transmembrane region" description="Helical" evidence="1">
    <location>
        <begin position="172"/>
        <end position="191"/>
    </location>
</feature>
<evidence type="ECO:0000313" key="3">
    <source>
        <dbReference type="Proteomes" id="UP000315711"/>
    </source>
</evidence>
<keyword evidence="3" id="KW-1185">Reference proteome</keyword>
<accession>A0A562QCD4</accession>
<dbReference type="Pfam" id="PF19700">
    <property type="entry name" value="DUF6198"/>
    <property type="match status" value="1"/>
</dbReference>
<feature type="transmembrane region" description="Helical" evidence="1">
    <location>
        <begin position="146"/>
        <end position="166"/>
    </location>
</feature>
<proteinExistence type="predicted"/>
<dbReference type="PANTHER" id="PTHR40078:SF1">
    <property type="entry name" value="INTEGRAL MEMBRANE PROTEIN"/>
    <property type="match status" value="1"/>
</dbReference>
<evidence type="ECO:0008006" key="4">
    <source>
        <dbReference type="Google" id="ProtNLM"/>
    </source>
</evidence>
<dbReference type="OrthoDB" id="1902994at2"/>
<dbReference type="EMBL" id="VLKZ01000009">
    <property type="protein sequence ID" value="TWI54437.1"/>
    <property type="molecule type" value="Genomic_DNA"/>
</dbReference>
<dbReference type="RefSeq" id="WP_144451233.1">
    <property type="nucleotide sequence ID" value="NZ_VLKZ01000009.1"/>
</dbReference>
<feature type="transmembrane region" description="Helical" evidence="1">
    <location>
        <begin position="100"/>
        <end position="126"/>
    </location>
</feature>
<dbReference type="PANTHER" id="PTHR40078">
    <property type="entry name" value="INTEGRAL MEMBRANE PROTEIN-RELATED"/>
    <property type="match status" value="1"/>
</dbReference>
<evidence type="ECO:0000256" key="1">
    <source>
        <dbReference type="SAM" id="Phobius"/>
    </source>
</evidence>
<keyword evidence="1" id="KW-1133">Transmembrane helix</keyword>
<protein>
    <recommendedName>
        <fullName evidence="4">Membrane protein YczE</fullName>
    </recommendedName>
</protein>
<reference evidence="2 3" key="1">
    <citation type="journal article" date="2015" name="Stand. Genomic Sci.">
        <title>Genomic Encyclopedia of Bacterial and Archaeal Type Strains, Phase III: the genomes of soil and plant-associated and newly described type strains.</title>
        <authorList>
            <person name="Whitman W.B."/>
            <person name="Woyke T."/>
            <person name="Klenk H.P."/>
            <person name="Zhou Y."/>
            <person name="Lilburn T.G."/>
            <person name="Beck B.J."/>
            <person name="De Vos P."/>
            <person name="Vandamme P."/>
            <person name="Eisen J.A."/>
            <person name="Garrity G."/>
            <person name="Hugenholtz P."/>
            <person name="Kyrpides N.C."/>
        </authorList>
    </citation>
    <scope>NUCLEOTIDE SEQUENCE [LARGE SCALE GENOMIC DNA]</scope>
    <source>
        <strain evidence="2 3">CGMCC 1.10116</strain>
    </source>
</reference>
<comment type="caution">
    <text evidence="2">The sequence shown here is derived from an EMBL/GenBank/DDBJ whole genome shotgun (WGS) entry which is preliminary data.</text>
</comment>
<feature type="transmembrane region" description="Helical" evidence="1">
    <location>
        <begin position="47"/>
        <end position="68"/>
    </location>
</feature>
<sequence length="204" mass="22000">MKPVLIRIMSYLGGLLILSFGITLTILAGLGTGAWDALNVGLASMTVYSVGNWVIFIGILLILINALLSKSKPELLALVTVIILGYFIDFWLLVVFDNSLFSGLGLQIVVLLIGAVIIAFGIAVYLQAEFAVIPIDRFMFVLKDLLGVNVMLAKTVAEVIALLAAFLVGGPIGIGTVVVTFLIGPLIQLFYPHVKKRVNWRTAQ</sequence>
<keyword evidence="1" id="KW-0472">Membrane</keyword>
<dbReference type="AlphaFoldDB" id="A0A562QCD4"/>
<gene>
    <name evidence="2" type="ORF">IQ10_02989</name>
</gene>
<name>A0A562QCD4_9BACI</name>
<dbReference type="InterPro" id="IPR038750">
    <property type="entry name" value="YczE/YyaS-like"/>
</dbReference>
<keyword evidence="1" id="KW-0812">Transmembrane</keyword>
<feature type="transmembrane region" description="Helical" evidence="1">
    <location>
        <begin position="12"/>
        <end position="35"/>
    </location>
</feature>
<feature type="transmembrane region" description="Helical" evidence="1">
    <location>
        <begin position="75"/>
        <end position="94"/>
    </location>
</feature>
<evidence type="ECO:0000313" key="2">
    <source>
        <dbReference type="EMBL" id="TWI54437.1"/>
    </source>
</evidence>
<dbReference type="Proteomes" id="UP000315711">
    <property type="component" value="Unassembled WGS sequence"/>
</dbReference>
<organism evidence="2 3">
    <name type="scientific">Halalkalibacter nanhaiisediminis</name>
    <dbReference type="NCBI Taxonomy" id="688079"/>
    <lineage>
        <taxon>Bacteria</taxon>
        <taxon>Bacillati</taxon>
        <taxon>Bacillota</taxon>
        <taxon>Bacilli</taxon>
        <taxon>Bacillales</taxon>
        <taxon>Bacillaceae</taxon>
        <taxon>Halalkalibacter</taxon>
    </lineage>
</organism>